<dbReference type="EMBL" id="CP009223">
    <property type="protein sequence ID" value="AIM63022.1"/>
    <property type="molecule type" value="Genomic_DNA"/>
</dbReference>
<evidence type="ECO:0000313" key="1">
    <source>
        <dbReference type="EMBL" id="AIM63022.1"/>
    </source>
</evidence>
<reference evidence="2" key="2">
    <citation type="submission" date="2014-08" db="EMBL/GenBank/DDBJ databases">
        <title>Complete genome of Weissella ceti strain WS74 isolated from diseased rainbow trout in Brazil.</title>
        <authorList>
            <person name="Figueiredo H.C.P."/>
            <person name="Leal C.A.G."/>
            <person name="Pereira F.L."/>
            <person name="Soares S.C."/>
            <person name="Dorella F.A."/>
            <person name="Carvalho A.F."/>
            <person name="Azevedo V.A.C."/>
        </authorList>
    </citation>
    <scope>NUCLEOTIDE SEQUENCE [LARGE SCALE GENOMIC DNA]</scope>
    <source>
        <strain evidence="2">WS74</strain>
    </source>
</reference>
<gene>
    <name evidence="1" type="ORF">WS74_0770</name>
</gene>
<dbReference type="RefSeq" id="WP_009496404.1">
    <property type="nucleotide sequence ID" value="NZ_CP009223.1"/>
</dbReference>
<dbReference type="OrthoDB" id="9805576at2"/>
<sequence length="240" mass="26904">MKKWINYTWLMVLLLGLLSGAYLYTFQTNEDGFDNLDIENNLITDRTPARQVSYTVPAEEQKDKNFVSEGKLTKQGQFTYSPYGQRVELRQTLTSKTKIKNDGVTYDIQTVKLLVNACKTIEAQQHARNQFNDQALGKQFVTVQMNYTIENPYPFDIYTAGVVGVNYMNGAGVTALSGLENDARLTQAIPAHSKLETGMTVLVPASERDQLQSMDIEFASIYDVSGNLVSPKTDAQKISF</sequence>
<dbReference type="KEGG" id="wct:WS74_0770"/>
<organism evidence="1 2">
    <name type="scientific">Weissella ceti</name>
    <dbReference type="NCBI Taxonomy" id="759620"/>
    <lineage>
        <taxon>Bacteria</taxon>
        <taxon>Bacillati</taxon>
        <taxon>Bacillota</taxon>
        <taxon>Bacilli</taxon>
        <taxon>Lactobacillales</taxon>
        <taxon>Lactobacillaceae</taxon>
        <taxon>Weissella</taxon>
    </lineage>
</organism>
<dbReference type="KEGG" id="wci:WS105_0831"/>
<dbReference type="STRING" id="759620.WS105_0831"/>
<accession>A0A075TZJ6</accession>
<dbReference type="AlphaFoldDB" id="A0A075TZJ6"/>
<reference evidence="1 2" key="1">
    <citation type="journal article" date="2014" name="Genome Announc.">
        <title>Complete Genome Sequences of Fish Pathogenic Weissella ceti Strains WS74 and WS105.</title>
        <authorList>
            <person name="Figueiredo H.C."/>
            <person name="Leal C.A."/>
            <person name="Dorella F.A."/>
            <person name="Carvalho A.F."/>
            <person name="Soares S.C."/>
            <person name="Pereira F.L."/>
            <person name="Azevedo V.A."/>
        </authorList>
    </citation>
    <scope>NUCLEOTIDE SEQUENCE [LARGE SCALE GENOMIC DNA]</scope>
    <source>
        <strain evidence="1 2">WS74</strain>
    </source>
</reference>
<dbReference type="PATRIC" id="fig|759620.7.peg.792"/>
<dbReference type="KEGG" id="wce:WS08_0767"/>
<proteinExistence type="predicted"/>
<name>A0A075TZJ6_9LACO</name>
<dbReference type="Proteomes" id="UP000029079">
    <property type="component" value="Chromosome"/>
</dbReference>
<protein>
    <submittedName>
        <fullName evidence="1">Uncharacterized protein</fullName>
    </submittedName>
</protein>
<evidence type="ECO:0000313" key="2">
    <source>
        <dbReference type="Proteomes" id="UP000029079"/>
    </source>
</evidence>
<keyword evidence="2" id="KW-1185">Reference proteome</keyword>